<sequence length="92" mass="9669">MRGAGLAGFGAELVTMSSRLWSLGVALVALGFAAHLIGWDAILWFPMVAVDSLMWLPMAVIDGVRESPGTYGVVALGVALMVLARVIGRRKG</sequence>
<dbReference type="EMBL" id="FQZF01000016">
    <property type="protein sequence ID" value="SHJ59165.1"/>
    <property type="molecule type" value="Genomic_DNA"/>
</dbReference>
<keyword evidence="1" id="KW-0472">Membrane</keyword>
<keyword evidence="1" id="KW-0812">Transmembrane</keyword>
<organism evidence="2 3">
    <name type="scientific">Muricoccus roseus</name>
    <dbReference type="NCBI Taxonomy" id="198092"/>
    <lineage>
        <taxon>Bacteria</taxon>
        <taxon>Pseudomonadati</taxon>
        <taxon>Pseudomonadota</taxon>
        <taxon>Alphaproteobacteria</taxon>
        <taxon>Acetobacterales</taxon>
        <taxon>Roseomonadaceae</taxon>
        <taxon>Muricoccus</taxon>
    </lineage>
</organism>
<protein>
    <submittedName>
        <fullName evidence="2">Uncharacterized protein</fullName>
    </submittedName>
</protein>
<feature type="transmembrane region" description="Helical" evidence="1">
    <location>
        <begin position="69"/>
        <end position="88"/>
    </location>
</feature>
<keyword evidence="3" id="KW-1185">Reference proteome</keyword>
<dbReference type="Proteomes" id="UP000184387">
    <property type="component" value="Unassembled WGS sequence"/>
</dbReference>
<name>A0A1M6KJP9_9PROT</name>
<proteinExistence type="predicted"/>
<accession>A0A1M6KJP9</accession>
<keyword evidence="1" id="KW-1133">Transmembrane helix</keyword>
<evidence type="ECO:0000313" key="3">
    <source>
        <dbReference type="Proteomes" id="UP000184387"/>
    </source>
</evidence>
<reference evidence="2 3" key="1">
    <citation type="submission" date="2016-11" db="EMBL/GenBank/DDBJ databases">
        <authorList>
            <person name="Jaros S."/>
            <person name="Januszkiewicz K."/>
            <person name="Wedrychowicz H."/>
        </authorList>
    </citation>
    <scope>NUCLEOTIDE SEQUENCE [LARGE SCALE GENOMIC DNA]</scope>
    <source>
        <strain evidence="2 3">DSM 14916</strain>
    </source>
</reference>
<evidence type="ECO:0000256" key="1">
    <source>
        <dbReference type="SAM" id="Phobius"/>
    </source>
</evidence>
<gene>
    <name evidence="2" type="ORF">SAMN02745194_02927</name>
</gene>
<evidence type="ECO:0000313" key="2">
    <source>
        <dbReference type="EMBL" id="SHJ59165.1"/>
    </source>
</evidence>
<dbReference type="AlphaFoldDB" id="A0A1M6KJP9"/>
<dbReference type="RefSeq" id="WP_245818311.1">
    <property type="nucleotide sequence ID" value="NZ_FQZF01000016.1"/>
</dbReference>
<feature type="transmembrane region" description="Helical" evidence="1">
    <location>
        <begin position="20"/>
        <end position="49"/>
    </location>
</feature>